<dbReference type="KEGG" id="pdx:Psed_3685"/>
<dbReference type="eggNOG" id="COG1819">
    <property type="taxonomic scope" value="Bacteria"/>
</dbReference>
<dbReference type="Pfam" id="PF06925">
    <property type="entry name" value="MGDG_synth"/>
    <property type="match status" value="1"/>
</dbReference>
<name>F4D103_PSEUX</name>
<dbReference type="InterPro" id="IPR050519">
    <property type="entry name" value="Glycosyltransf_28_UgtP"/>
</dbReference>
<feature type="domain" description="Diacylglycerol glucosyltransferase N-terminal" evidence="6">
    <location>
        <begin position="50"/>
        <end position="215"/>
    </location>
</feature>
<sequence length="866" mass="88804">MTSGTTTGAETPAGDVRTVAGGRPATAAAGPAGRAPRRVLLVTGSLGEGHHAAARAVEERARALWPGVEVTWTETLDAMGQGAGRLFPAIYAGCVRRLPWLYELYFRLLWHAAPFRAGTRAVVSRWSARGIAAAVDAHRPDLVVATFPEAVLGLGRLRRAGRLPMPAVALVADPAPHPLWGDAALDVHLVSTEDGARMLRRAVPGAAVRVAALPVVGAFTPPGSDAPVRARPLVYVSCGSLAFGDVAGACTAVLDGGGDVLVSAGRVPSVRTRLEQVARAHPRGVRMHVVDWVSDPAATTRDCDAVVTNAGGATALEAIACARPLLLFAPIPGHGRANAELLAGAGLATVCPGPADLRAAVEALADPAARADVTARLRARLDGTDLAADVAALVPAVGSPAAGSPTGGTAADAASTAAAPAATTRPGERVRGQDALFLYAATPAVPQQVGARLLIDDPDGPGTDPALAEGWRAHVASLVTERAAHIELLTRRLAPSRPGRARRWVVDTAPDPARHVRARAVHVGPGADHETWDDALTAFFAEPVDPVATGWELLIARHTGGDGIGVLAKVHHALGDGLAVTDALIRLLTDEEAALPARGPGETAAPRTRRDRIRAGARVARGIAGLALAGTAGRSPLSGGVSSPGPRRIGVRLDGKQVRDAARAHGVGTTVLVLAVVAEFLHRHLAAHAGGAPDHVRTMVPLTTRTTRGVGSRSSGNRTAAVSVDLPTGPMTPAERVTRVAALLERGTASGQPEGAAAVLQLLGALPGRAQEVLVGGVYGRRFFHLLASVMPGARRPLHVQGARIREVYPVLPLAEGVGLAVGALNWGPWTTLGVTADAGIVPALGGIPDCLRASLRDMSDVCGRG</sequence>
<reference evidence="8 9" key="1">
    <citation type="journal article" date="2011" name="J. Bacteriol.">
        <title>Genome sequence of the 1,4-dioxane-degrading Pseudonocardia dioxanivorans strain CB1190.</title>
        <authorList>
            <person name="Sales C.M."/>
            <person name="Mahendra S."/>
            <person name="Grostern A."/>
            <person name="Parales R.E."/>
            <person name="Goodwin L.A."/>
            <person name="Woyke T."/>
            <person name="Nolan M."/>
            <person name="Lapidus A."/>
            <person name="Chertkov O."/>
            <person name="Ovchinnikova G."/>
            <person name="Sczyrba A."/>
            <person name="Alvarez-Cohen L."/>
        </authorList>
    </citation>
    <scope>NUCLEOTIDE SEQUENCE [LARGE SCALE GENOMIC DNA]</scope>
    <source>
        <strain evidence="9">ATCC 55486 / DSM 44775 / JCM 13855 / CB1190</strain>
    </source>
</reference>
<keyword evidence="2" id="KW-0328">Glycosyltransferase</keyword>
<comment type="similarity">
    <text evidence="1">Belongs to the glycosyltransferase 28 family.</text>
</comment>
<feature type="region of interest" description="Disordered" evidence="4">
    <location>
        <begin position="401"/>
        <end position="427"/>
    </location>
</feature>
<evidence type="ECO:0000313" key="8">
    <source>
        <dbReference type="EMBL" id="AEA25855.1"/>
    </source>
</evidence>
<evidence type="ECO:0000313" key="9">
    <source>
        <dbReference type="Proteomes" id="UP000007809"/>
    </source>
</evidence>
<gene>
    <name evidence="8" type="ordered locus">Psed_3685</name>
</gene>
<dbReference type="Pfam" id="PF03007">
    <property type="entry name" value="WS_DGAT_cat"/>
    <property type="match status" value="1"/>
</dbReference>
<dbReference type="PANTHER" id="PTHR43025:SF3">
    <property type="entry name" value="MONOGALACTOSYLDIACYLGLYCEROL SYNTHASE 1, CHLOROPLASTIC"/>
    <property type="match status" value="1"/>
</dbReference>
<dbReference type="GO" id="GO:0016020">
    <property type="term" value="C:membrane"/>
    <property type="evidence" value="ECO:0007669"/>
    <property type="project" value="GOC"/>
</dbReference>
<organism evidence="8 9">
    <name type="scientific">Pseudonocardia dioxanivorans (strain ATCC 55486 / DSM 44775 / JCM 13855 / CB1190)</name>
    <dbReference type="NCBI Taxonomy" id="675635"/>
    <lineage>
        <taxon>Bacteria</taxon>
        <taxon>Bacillati</taxon>
        <taxon>Actinomycetota</taxon>
        <taxon>Actinomycetes</taxon>
        <taxon>Pseudonocardiales</taxon>
        <taxon>Pseudonocardiaceae</taxon>
        <taxon>Pseudonocardia</taxon>
    </lineage>
</organism>
<proteinExistence type="inferred from homology"/>
<dbReference type="OrthoDB" id="9810950at2"/>
<accession>F4D103</accession>
<feature type="compositionally biased region" description="Low complexity" evidence="4">
    <location>
        <begin position="17"/>
        <end position="32"/>
    </location>
</feature>
<protein>
    <submittedName>
        <fullName evidence="8">Uncharacterized protein</fullName>
    </submittedName>
</protein>
<evidence type="ECO:0000256" key="3">
    <source>
        <dbReference type="ARBA" id="ARBA00022679"/>
    </source>
</evidence>
<dbReference type="InterPro" id="IPR009695">
    <property type="entry name" value="Diacylglyc_glucosyltr_N"/>
</dbReference>
<feature type="domain" description="O-acyltransferase WSD1 C-terminal" evidence="7">
    <location>
        <begin position="716"/>
        <end position="859"/>
    </location>
</feature>
<dbReference type="AlphaFoldDB" id="F4D103"/>
<dbReference type="GO" id="GO:0016758">
    <property type="term" value="F:hexosyltransferase activity"/>
    <property type="evidence" value="ECO:0007669"/>
    <property type="project" value="InterPro"/>
</dbReference>
<evidence type="ECO:0000256" key="1">
    <source>
        <dbReference type="ARBA" id="ARBA00006962"/>
    </source>
</evidence>
<feature type="region of interest" description="Disordered" evidence="4">
    <location>
        <begin position="706"/>
        <end position="729"/>
    </location>
</feature>
<dbReference type="eggNOG" id="COG1020">
    <property type="taxonomic scope" value="Bacteria"/>
</dbReference>
<dbReference type="STRING" id="675635.Psed_3685"/>
<dbReference type="EMBL" id="CP002593">
    <property type="protein sequence ID" value="AEA25855.1"/>
    <property type="molecule type" value="Genomic_DNA"/>
</dbReference>
<dbReference type="Pfam" id="PF06974">
    <property type="entry name" value="WS_DGAT_C"/>
    <property type="match status" value="1"/>
</dbReference>
<evidence type="ECO:0000259" key="7">
    <source>
        <dbReference type="Pfam" id="PF06974"/>
    </source>
</evidence>
<dbReference type="GO" id="GO:0009247">
    <property type="term" value="P:glycolipid biosynthetic process"/>
    <property type="evidence" value="ECO:0007669"/>
    <property type="project" value="InterPro"/>
</dbReference>
<feature type="domain" description="O-acyltransferase WSD1-like N-terminal" evidence="5">
    <location>
        <begin position="432"/>
        <end position="641"/>
    </location>
</feature>
<dbReference type="InterPro" id="IPR004255">
    <property type="entry name" value="O-acyltransferase_WSD1_N"/>
</dbReference>
<dbReference type="InterPro" id="IPR009721">
    <property type="entry name" value="O-acyltransferase_WSD1_C"/>
</dbReference>
<dbReference type="PANTHER" id="PTHR43025">
    <property type="entry name" value="MONOGALACTOSYLDIACYLGLYCEROL SYNTHASE"/>
    <property type="match status" value="1"/>
</dbReference>
<evidence type="ECO:0000259" key="6">
    <source>
        <dbReference type="Pfam" id="PF06925"/>
    </source>
</evidence>
<keyword evidence="9" id="KW-1185">Reference proteome</keyword>
<feature type="compositionally biased region" description="Low complexity" evidence="4">
    <location>
        <begin position="401"/>
        <end position="425"/>
    </location>
</feature>
<dbReference type="RefSeq" id="WP_013675774.1">
    <property type="nucleotide sequence ID" value="NC_015312.1"/>
</dbReference>
<evidence type="ECO:0000256" key="4">
    <source>
        <dbReference type="SAM" id="MobiDB-lite"/>
    </source>
</evidence>
<feature type="compositionally biased region" description="Low complexity" evidence="4">
    <location>
        <begin position="706"/>
        <end position="719"/>
    </location>
</feature>
<dbReference type="SUPFAM" id="SSF53756">
    <property type="entry name" value="UDP-Glycosyltransferase/glycogen phosphorylase"/>
    <property type="match status" value="1"/>
</dbReference>
<keyword evidence="3" id="KW-0808">Transferase</keyword>
<evidence type="ECO:0000256" key="2">
    <source>
        <dbReference type="ARBA" id="ARBA00022676"/>
    </source>
</evidence>
<dbReference type="GO" id="GO:0045017">
    <property type="term" value="P:glycerolipid biosynthetic process"/>
    <property type="evidence" value="ECO:0007669"/>
    <property type="project" value="InterPro"/>
</dbReference>
<dbReference type="GO" id="GO:0004144">
    <property type="term" value="F:diacylglycerol O-acyltransferase activity"/>
    <property type="evidence" value="ECO:0007669"/>
    <property type="project" value="InterPro"/>
</dbReference>
<evidence type="ECO:0000259" key="5">
    <source>
        <dbReference type="Pfam" id="PF03007"/>
    </source>
</evidence>
<dbReference type="Proteomes" id="UP000007809">
    <property type="component" value="Chromosome"/>
</dbReference>
<dbReference type="HOGENOM" id="CLU_330892_0_0_11"/>
<feature type="region of interest" description="Disordered" evidence="4">
    <location>
        <begin position="1"/>
        <end position="32"/>
    </location>
</feature>
<dbReference type="Gene3D" id="3.40.50.2000">
    <property type="entry name" value="Glycogen Phosphorylase B"/>
    <property type="match status" value="1"/>
</dbReference>